<comment type="similarity">
    <text evidence="2">Belongs to the DsbD family.</text>
</comment>
<evidence type="ECO:0000256" key="2">
    <source>
        <dbReference type="ARBA" id="ARBA00006143"/>
    </source>
</evidence>
<feature type="transmembrane region" description="Helical" evidence="6">
    <location>
        <begin position="55"/>
        <end position="81"/>
    </location>
</feature>
<dbReference type="InterPro" id="IPR051790">
    <property type="entry name" value="Cytochrome_c-biogenesis_DsbD"/>
</dbReference>
<evidence type="ECO:0000256" key="6">
    <source>
        <dbReference type="SAM" id="Phobius"/>
    </source>
</evidence>
<evidence type="ECO:0000256" key="3">
    <source>
        <dbReference type="ARBA" id="ARBA00022692"/>
    </source>
</evidence>
<dbReference type="Proteomes" id="UP000176967">
    <property type="component" value="Unassembled WGS sequence"/>
</dbReference>
<dbReference type="AlphaFoldDB" id="A0A1F4VR55"/>
<comment type="caution">
    <text evidence="8">The sequence shown here is derived from an EMBL/GenBank/DDBJ whole genome shotgun (WGS) entry which is preliminary data.</text>
</comment>
<sequence>MDPASVTLGLAFLAGIASFLSPCVLALVPVYVGYLSGRTAKDHAERGRLLTFFHGLAFVVGFGLVFVVFGAAVGIAGALLFDLREPISRAGGIVVMVLGLHVTGLIHLRILDFDKRFRLDLSRRVGFLPSFLMGVAFSAGWTPCIGPVLGAILVLAMSGGQLSYGVMLLTAYSAGLAVPFLLTALGIGWAAGMMRRFGKLIRLVEIGTGIFLIGIGMLMTLGVLEKLFLRWSGLVLPFNLGL</sequence>
<dbReference type="GO" id="GO:0017004">
    <property type="term" value="P:cytochrome complex assembly"/>
    <property type="evidence" value="ECO:0007669"/>
    <property type="project" value="InterPro"/>
</dbReference>
<dbReference type="InterPro" id="IPR003834">
    <property type="entry name" value="Cyt_c_assmbl_TM_dom"/>
</dbReference>
<evidence type="ECO:0000256" key="5">
    <source>
        <dbReference type="ARBA" id="ARBA00023136"/>
    </source>
</evidence>
<feature type="transmembrane region" description="Helical" evidence="6">
    <location>
        <begin position="131"/>
        <end position="157"/>
    </location>
</feature>
<keyword evidence="3 6" id="KW-0812">Transmembrane</keyword>
<gene>
    <name evidence="8" type="ORF">A2890_02120</name>
</gene>
<feature type="transmembrane region" description="Helical" evidence="6">
    <location>
        <begin position="87"/>
        <end position="110"/>
    </location>
</feature>
<accession>A0A1F4VR55</accession>
<dbReference type="Pfam" id="PF02683">
    <property type="entry name" value="DsbD_TM"/>
    <property type="match status" value="1"/>
</dbReference>
<proteinExistence type="inferred from homology"/>
<organism evidence="8 9">
    <name type="scientific">candidate division WWE3 bacterium RIFCSPLOWO2_01_FULL_53_14</name>
    <dbReference type="NCBI Taxonomy" id="1802628"/>
    <lineage>
        <taxon>Bacteria</taxon>
        <taxon>Katanobacteria</taxon>
    </lineage>
</organism>
<evidence type="ECO:0000256" key="4">
    <source>
        <dbReference type="ARBA" id="ARBA00022989"/>
    </source>
</evidence>
<dbReference type="PANTHER" id="PTHR31272:SF4">
    <property type="entry name" value="CYTOCHROME C-TYPE BIOGENESIS PROTEIN HI_1454-RELATED"/>
    <property type="match status" value="1"/>
</dbReference>
<dbReference type="GO" id="GO:0016020">
    <property type="term" value="C:membrane"/>
    <property type="evidence" value="ECO:0007669"/>
    <property type="project" value="UniProtKB-SubCell"/>
</dbReference>
<comment type="subcellular location">
    <subcellularLocation>
        <location evidence="1">Membrane</location>
        <topology evidence="1">Multi-pass membrane protein</topology>
    </subcellularLocation>
</comment>
<name>A0A1F4VR55_UNCKA</name>
<feature type="domain" description="Cytochrome C biogenesis protein transmembrane" evidence="7">
    <location>
        <begin position="6"/>
        <end position="220"/>
    </location>
</feature>
<feature type="transmembrane region" description="Helical" evidence="6">
    <location>
        <begin position="169"/>
        <end position="191"/>
    </location>
</feature>
<evidence type="ECO:0000313" key="8">
    <source>
        <dbReference type="EMBL" id="OGC59677.1"/>
    </source>
</evidence>
<evidence type="ECO:0000256" key="1">
    <source>
        <dbReference type="ARBA" id="ARBA00004141"/>
    </source>
</evidence>
<evidence type="ECO:0000313" key="9">
    <source>
        <dbReference type="Proteomes" id="UP000176967"/>
    </source>
</evidence>
<keyword evidence="4 6" id="KW-1133">Transmembrane helix</keyword>
<evidence type="ECO:0000259" key="7">
    <source>
        <dbReference type="Pfam" id="PF02683"/>
    </source>
</evidence>
<dbReference type="EMBL" id="MEVL01000037">
    <property type="protein sequence ID" value="OGC59677.1"/>
    <property type="molecule type" value="Genomic_DNA"/>
</dbReference>
<protein>
    <recommendedName>
        <fullName evidence="7">Cytochrome C biogenesis protein transmembrane domain-containing protein</fullName>
    </recommendedName>
</protein>
<reference evidence="8 9" key="1">
    <citation type="journal article" date="2016" name="Nat. Commun.">
        <title>Thousands of microbial genomes shed light on interconnected biogeochemical processes in an aquifer system.</title>
        <authorList>
            <person name="Anantharaman K."/>
            <person name="Brown C.T."/>
            <person name="Hug L.A."/>
            <person name="Sharon I."/>
            <person name="Castelle C.J."/>
            <person name="Probst A.J."/>
            <person name="Thomas B.C."/>
            <person name="Singh A."/>
            <person name="Wilkins M.J."/>
            <person name="Karaoz U."/>
            <person name="Brodie E.L."/>
            <person name="Williams K.H."/>
            <person name="Hubbard S.S."/>
            <person name="Banfield J.F."/>
        </authorList>
    </citation>
    <scope>NUCLEOTIDE SEQUENCE [LARGE SCALE GENOMIC DNA]</scope>
</reference>
<keyword evidence="5 6" id="KW-0472">Membrane</keyword>
<feature type="transmembrane region" description="Helical" evidence="6">
    <location>
        <begin position="203"/>
        <end position="224"/>
    </location>
</feature>
<dbReference type="STRING" id="1802628.A2890_02120"/>
<dbReference type="PANTHER" id="PTHR31272">
    <property type="entry name" value="CYTOCHROME C-TYPE BIOGENESIS PROTEIN HI_1454-RELATED"/>
    <property type="match status" value="1"/>
</dbReference>
<feature type="transmembrane region" description="Helical" evidence="6">
    <location>
        <begin position="6"/>
        <end position="34"/>
    </location>
</feature>